<dbReference type="Proteomes" id="UP000053789">
    <property type="component" value="Unassembled WGS sequence"/>
</dbReference>
<organism evidence="2 3">
    <name type="scientific">Cladophialophora bantiana (strain ATCC 10958 / CBS 173.52 / CDC B-1940 / NIH 8579)</name>
    <name type="common">Xylohypha bantiana</name>
    <dbReference type="NCBI Taxonomy" id="1442370"/>
    <lineage>
        <taxon>Eukaryota</taxon>
        <taxon>Fungi</taxon>
        <taxon>Dikarya</taxon>
        <taxon>Ascomycota</taxon>
        <taxon>Pezizomycotina</taxon>
        <taxon>Eurotiomycetes</taxon>
        <taxon>Chaetothyriomycetidae</taxon>
        <taxon>Chaetothyriales</taxon>
        <taxon>Herpotrichiellaceae</taxon>
        <taxon>Cladophialophora</taxon>
    </lineage>
</organism>
<dbReference type="EMBL" id="KN846986">
    <property type="protein sequence ID" value="KIW94158.1"/>
    <property type="molecule type" value="Genomic_DNA"/>
</dbReference>
<dbReference type="PANTHER" id="PTHR39697">
    <property type="entry name" value="RICIN B LECTIN DOMAIN-CONTAINING PROTEIN-RELATED"/>
    <property type="match status" value="1"/>
</dbReference>
<evidence type="ECO:0000313" key="3">
    <source>
        <dbReference type="Proteomes" id="UP000053789"/>
    </source>
</evidence>
<feature type="compositionally biased region" description="Basic and acidic residues" evidence="1">
    <location>
        <begin position="24"/>
        <end position="39"/>
    </location>
</feature>
<dbReference type="HOGENOM" id="CLU_076163_1_1_1"/>
<dbReference type="PANTHER" id="PTHR39697:SF1">
    <property type="entry name" value="RICIN B LECTIN DOMAIN-CONTAINING PROTEIN"/>
    <property type="match status" value="1"/>
</dbReference>
<reference evidence="2" key="1">
    <citation type="submission" date="2015-01" db="EMBL/GenBank/DDBJ databases">
        <title>The Genome Sequence of Cladophialophora bantiana CBS 173.52.</title>
        <authorList>
            <consortium name="The Broad Institute Genomics Platform"/>
            <person name="Cuomo C."/>
            <person name="de Hoog S."/>
            <person name="Gorbushina A."/>
            <person name="Stielow B."/>
            <person name="Teixiera M."/>
            <person name="Abouelleil A."/>
            <person name="Chapman S.B."/>
            <person name="Priest M."/>
            <person name="Young S.K."/>
            <person name="Wortman J."/>
            <person name="Nusbaum C."/>
            <person name="Birren B."/>
        </authorList>
    </citation>
    <scope>NUCLEOTIDE SEQUENCE [LARGE SCALE GENOMIC DNA]</scope>
    <source>
        <strain evidence="2">CBS 173.52</strain>
    </source>
</reference>
<evidence type="ECO:0000313" key="2">
    <source>
        <dbReference type="EMBL" id="KIW94158.1"/>
    </source>
</evidence>
<feature type="compositionally biased region" description="Polar residues" evidence="1">
    <location>
        <begin position="1"/>
        <end position="10"/>
    </location>
</feature>
<dbReference type="GeneID" id="27698402"/>
<gene>
    <name evidence="2" type="ORF">Z519_05474</name>
</gene>
<feature type="region of interest" description="Disordered" evidence="1">
    <location>
        <begin position="1"/>
        <end position="48"/>
    </location>
</feature>
<evidence type="ECO:0000256" key="1">
    <source>
        <dbReference type="SAM" id="MobiDB-lite"/>
    </source>
</evidence>
<sequence>MNKAQTQTPPETVAADSSDDDDDGKDHDGNSKGNGHDNSARPSSSSSLPLRCPWPGLTYIICNVSSGDVLTLQGGEITLAPWPAGAARNGNHGGSVHWACSERKGWLGFRNVASGKFLGYEGKKNKRDRHGRNCHGRLVCVAARHQSWENFCVRPRPQGGYLLLTTHYERLWRVGIRRGVEQEEGGGGGGGGTTSSTTAGGVLAKIDNEDPAGEEIVWEFIKV</sequence>
<feature type="region of interest" description="Disordered" evidence="1">
    <location>
        <begin position="182"/>
        <end position="201"/>
    </location>
</feature>
<dbReference type="RefSeq" id="XP_016620827.1">
    <property type="nucleotide sequence ID" value="XM_016763214.1"/>
</dbReference>
<proteinExistence type="predicted"/>
<protein>
    <submittedName>
        <fullName evidence="2">Uncharacterized protein</fullName>
    </submittedName>
</protein>
<name>A0A0D2HLI4_CLAB1</name>
<dbReference type="AlphaFoldDB" id="A0A0D2HLI4"/>
<keyword evidence="3" id="KW-1185">Reference proteome</keyword>
<accession>A0A0D2HLI4</accession>
<dbReference type="OrthoDB" id="5289641at2759"/>